<protein>
    <submittedName>
        <fullName evidence="10">PTS sugar transporter subunit IIC</fullName>
    </submittedName>
</protein>
<keyword evidence="6 8" id="KW-1133">Transmembrane helix</keyword>
<dbReference type="InterPro" id="IPR003352">
    <property type="entry name" value="PTS_EIIC"/>
</dbReference>
<dbReference type="GO" id="GO:0005886">
    <property type="term" value="C:plasma membrane"/>
    <property type="evidence" value="ECO:0007669"/>
    <property type="project" value="UniProtKB-SubCell"/>
</dbReference>
<feature type="transmembrane region" description="Helical" evidence="8">
    <location>
        <begin position="97"/>
        <end position="125"/>
    </location>
</feature>
<evidence type="ECO:0000259" key="9">
    <source>
        <dbReference type="Pfam" id="PF13303"/>
    </source>
</evidence>
<keyword evidence="11" id="KW-1185">Reference proteome</keyword>
<evidence type="ECO:0000256" key="5">
    <source>
        <dbReference type="ARBA" id="ARBA00022692"/>
    </source>
</evidence>
<keyword evidence="4 10" id="KW-0762">Sugar transport</keyword>
<evidence type="ECO:0000256" key="3">
    <source>
        <dbReference type="ARBA" id="ARBA00022475"/>
    </source>
</evidence>
<dbReference type="RefSeq" id="WP_106012733.1">
    <property type="nucleotide sequence ID" value="NZ_CP027226.1"/>
</dbReference>
<keyword evidence="7 8" id="KW-0472">Membrane</keyword>
<feature type="transmembrane region" description="Helical" evidence="8">
    <location>
        <begin position="296"/>
        <end position="314"/>
    </location>
</feature>
<name>A0A2S0KP33_9FIRM</name>
<gene>
    <name evidence="10" type="ORF">C5Q98_05960</name>
</gene>
<dbReference type="KEGG" id="fsa:C5Q98_05960"/>
<comment type="subcellular location">
    <subcellularLocation>
        <location evidence="1">Cell membrane</location>
        <topology evidence="1">Multi-pass membrane protein</topology>
    </subcellularLocation>
</comment>
<dbReference type="GO" id="GO:0008982">
    <property type="term" value="F:protein-N(PI)-phosphohistidine-sugar phosphotransferase activity"/>
    <property type="evidence" value="ECO:0007669"/>
    <property type="project" value="InterPro"/>
</dbReference>
<evidence type="ECO:0000256" key="7">
    <source>
        <dbReference type="ARBA" id="ARBA00023136"/>
    </source>
</evidence>
<organism evidence="10 11">
    <name type="scientific">Fastidiosipila sanguinis</name>
    <dbReference type="NCBI Taxonomy" id="236753"/>
    <lineage>
        <taxon>Bacteria</taxon>
        <taxon>Bacillati</taxon>
        <taxon>Bacillota</taxon>
        <taxon>Clostridia</taxon>
        <taxon>Eubacteriales</taxon>
        <taxon>Oscillospiraceae</taxon>
        <taxon>Fastidiosipila</taxon>
    </lineage>
</organism>
<keyword evidence="3" id="KW-1003">Cell membrane</keyword>
<dbReference type="Pfam" id="PF13303">
    <property type="entry name" value="PTS_EIIC_2"/>
    <property type="match status" value="1"/>
</dbReference>
<dbReference type="GO" id="GO:0009401">
    <property type="term" value="P:phosphoenolpyruvate-dependent sugar phosphotransferase system"/>
    <property type="evidence" value="ECO:0007669"/>
    <property type="project" value="InterPro"/>
</dbReference>
<dbReference type="AlphaFoldDB" id="A0A2S0KP33"/>
<feature type="transmembrane region" description="Helical" evidence="8">
    <location>
        <begin position="206"/>
        <end position="234"/>
    </location>
</feature>
<feature type="transmembrane region" description="Helical" evidence="8">
    <location>
        <begin position="28"/>
        <end position="50"/>
    </location>
</feature>
<keyword evidence="2" id="KW-0813">Transport</keyword>
<evidence type="ECO:0000256" key="4">
    <source>
        <dbReference type="ARBA" id="ARBA00022597"/>
    </source>
</evidence>
<keyword evidence="5 8" id="KW-0812">Transmembrane</keyword>
<dbReference type="Proteomes" id="UP000237947">
    <property type="component" value="Chromosome"/>
</dbReference>
<feature type="domain" description="Phosphotransferase system EIIC" evidence="9">
    <location>
        <begin position="31"/>
        <end position="369"/>
    </location>
</feature>
<dbReference type="EMBL" id="CP027226">
    <property type="protein sequence ID" value="AVM42783.1"/>
    <property type="molecule type" value="Genomic_DNA"/>
</dbReference>
<evidence type="ECO:0000313" key="11">
    <source>
        <dbReference type="Proteomes" id="UP000237947"/>
    </source>
</evidence>
<feature type="transmembrane region" description="Helical" evidence="8">
    <location>
        <begin position="265"/>
        <end position="284"/>
    </location>
</feature>
<proteinExistence type="predicted"/>
<feature type="transmembrane region" description="Helical" evidence="8">
    <location>
        <begin position="180"/>
        <end position="199"/>
    </location>
</feature>
<evidence type="ECO:0000313" key="10">
    <source>
        <dbReference type="EMBL" id="AVM42783.1"/>
    </source>
</evidence>
<accession>A0A2S0KP33</accession>
<reference evidence="11" key="1">
    <citation type="submission" date="2018-02" db="EMBL/GenBank/DDBJ databases">
        <authorList>
            <person name="Holder M.E."/>
            <person name="Ajami N.J."/>
            <person name="Petrosino J.F."/>
        </authorList>
    </citation>
    <scope>NUCLEOTIDE SEQUENCE [LARGE SCALE GENOMIC DNA]</scope>
    <source>
        <strain evidence="11">CCUG 47711</strain>
    </source>
</reference>
<dbReference type="OrthoDB" id="396983at2"/>
<sequence>MTENSSLEEGKFKKFLKKQGIELSWRRYLVDALGAMALGLFASLLIGTIMNTVGSLLPGDTEFAQFLIKAGEFASKASGAAMSIAIAYSLNAPPLVLYSMVAVGISANQLGGAGGPLAVFIIAIITTELGKLVSKTTPVDVIVTPTVTILSGVGLSYGIAPTVGYLASLVGAAIIQATNIAPFLMGIVVSVLMGIALTLPISSAAIAAAFGLTGLAGGAAYAGCCAQMVGFAVMSFKENRWSGLLSQGVGTSMLQMPNIVKNPKIWIPPILASAVTGPLATTLFKLEMNGAPISSGMGTSGLVGQIGLITGWLNPSEAALAHGATVVTPGVWEYSGMILIGFVLPAILTLLFAYPMRKKSWIKSEDLKLNLG</sequence>
<evidence type="ECO:0000256" key="1">
    <source>
        <dbReference type="ARBA" id="ARBA00004651"/>
    </source>
</evidence>
<evidence type="ECO:0000256" key="6">
    <source>
        <dbReference type="ARBA" id="ARBA00022989"/>
    </source>
</evidence>
<evidence type="ECO:0000256" key="2">
    <source>
        <dbReference type="ARBA" id="ARBA00022448"/>
    </source>
</evidence>
<evidence type="ECO:0000256" key="8">
    <source>
        <dbReference type="SAM" id="Phobius"/>
    </source>
</evidence>
<feature type="transmembrane region" description="Helical" evidence="8">
    <location>
        <begin position="334"/>
        <end position="354"/>
    </location>
</feature>